<proteinExistence type="predicted"/>
<dbReference type="EMBL" id="APMP01000018">
    <property type="protein sequence ID" value="ENZ81369.1"/>
    <property type="molecule type" value="Genomic_DNA"/>
</dbReference>
<dbReference type="InterPro" id="IPR018697">
    <property type="entry name" value="DUF2199"/>
</dbReference>
<gene>
    <name evidence="1" type="ORF">OR37_02776</name>
</gene>
<evidence type="ECO:0000313" key="1">
    <source>
        <dbReference type="EMBL" id="ENZ81369.1"/>
    </source>
</evidence>
<dbReference type="Proteomes" id="UP000013063">
    <property type="component" value="Unassembled WGS sequence"/>
</dbReference>
<organism evidence="1 2">
    <name type="scientific">Caulobacter vibrioides OR37</name>
    <dbReference type="NCBI Taxonomy" id="1292034"/>
    <lineage>
        <taxon>Bacteria</taxon>
        <taxon>Pseudomonadati</taxon>
        <taxon>Pseudomonadota</taxon>
        <taxon>Alphaproteobacteria</taxon>
        <taxon>Caulobacterales</taxon>
        <taxon>Caulobacteraceae</taxon>
        <taxon>Caulobacter</taxon>
    </lineage>
</organism>
<dbReference type="OrthoDB" id="4404538at2"/>
<evidence type="ECO:0000313" key="2">
    <source>
        <dbReference type="Proteomes" id="UP000013063"/>
    </source>
</evidence>
<dbReference type="Pfam" id="PF09965">
    <property type="entry name" value="DUF2199"/>
    <property type="match status" value="1"/>
</dbReference>
<keyword evidence="2" id="KW-1185">Reference proteome</keyword>
<name>R0EH54_CAUVI</name>
<reference evidence="1 2" key="1">
    <citation type="journal article" date="2013" name="Genome Announc.">
        <title>Draft Genome Sequence for Caulobacter sp. Strain OR37, a Bacterium Tolerant to Heavy Metals.</title>
        <authorList>
            <person name="Utturkar S.M."/>
            <person name="Bollmann A."/>
            <person name="Brzoska R.M."/>
            <person name="Klingeman D.M."/>
            <person name="Epstein S.E."/>
            <person name="Palumbo A.V."/>
            <person name="Brown S.D."/>
        </authorList>
    </citation>
    <scope>NUCLEOTIDE SEQUENCE [LARGE SCALE GENOMIC DNA]</scope>
    <source>
        <strain evidence="1 2">OR37</strain>
    </source>
</reference>
<dbReference type="eggNOG" id="COG4899">
    <property type="taxonomic scope" value="Bacteria"/>
</dbReference>
<protein>
    <recommendedName>
        <fullName evidence="3">DUF2199 domain-containing protein</fullName>
    </recommendedName>
</protein>
<sequence length="168" mass="19147">MADTFYCAICGQEHEGLSRDRGFTLPDEVWALPEAERDGQARFNDDLCQWGERYFIRCILPVPLKGLDDYFGWGAWAEVEAEVFERYLELYDEDGRDEPPVPGKLANRLEPYPGVTLGTRVLIQFQDPGERPTLTLLETDKSRLAQDQRDGIDAARHHEILEICGADS</sequence>
<comment type="caution">
    <text evidence="1">The sequence shown here is derived from an EMBL/GenBank/DDBJ whole genome shotgun (WGS) entry which is preliminary data.</text>
</comment>
<dbReference type="AlphaFoldDB" id="R0EH54"/>
<dbReference type="PATRIC" id="fig|1292034.3.peg.2754"/>
<accession>R0EH54</accession>
<dbReference type="STRING" id="1292034.OR37_02776"/>
<evidence type="ECO:0008006" key="3">
    <source>
        <dbReference type="Google" id="ProtNLM"/>
    </source>
</evidence>
<dbReference type="RefSeq" id="WP_004620880.1">
    <property type="nucleotide sequence ID" value="NZ_APMP01000018.1"/>
</dbReference>